<protein>
    <recommendedName>
        <fullName evidence="2">Ribbon-helix-helix protein CopG domain-containing protein</fullName>
    </recommendedName>
</protein>
<gene>
    <name evidence="1" type="ORF">LCGC14_2405960</name>
</gene>
<dbReference type="EMBL" id="LAZR01036239">
    <property type="protein sequence ID" value="KKL25375.1"/>
    <property type="molecule type" value="Genomic_DNA"/>
</dbReference>
<reference evidence="1" key="1">
    <citation type="journal article" date="2015" name="Nature">
        <title>Complex archaea that bridge the gap between prokaryotes and eukaryotes.</title>
        <authorList>
            <person name="Spang A."/>
            <person name="Saw J.H."/>
            <person name="Jorgensen S.L."/>
            <person name="Zaremba-Niedzwiedzka K."/>
            <person name="Martijn J."/>
            <person name="Lind A.E."/>
            <person name="van Eijk R."/>
            <person name="Schleper C."/>
            <person name="Guy L."/>
            <person name="Ettema T.J."/>
        </authorList>
    </citation>
    <scope>NUCLEOTIDE SEQUENCE</scope>
</reference>
<dbReference type="GO" id="GO:0006355">
    <property type="term" value="P:regulation of DNA-templated transcription"/>
    <property type="evidence" value="ECO:0007669"/>
    <property type="project" value="InterPro"/>
</dbReference>
<sequence>MGTATTIKQKRSFTLSKFVAQGIESNAKEQKVSRSALVDRILDEYLRRKKEKQIREGYKVLRDVSRSIARASSSLQKRVIPDY</sequence>
<accession>A0A0F9BTX6</accession>
<organism evidence="1">
    <name type="scientific">marine sediment metagenome</name>
    <dbReference type="NCBI Taxonomy" id="412755"/>
    <lineage>
        <taxon>unclassified sequences</taxon>
        <taxon>metagenomes</taxon>
        <taxon>ecological metagenomes</taxon>
    </lineage>
</organism>
<name>A0A0F9BTX6_9ZZZZ</name>
<dbReference type="AlphaFoldDB" id="A0A0F9BTX6"/>
<comment type="caution">
    <text evidence="1">The sequence shown here is derived from an EMBL/GenBank/DDBJ whole genome shotgun (WGS) entry which is preliminary data.</text>
</comment>
<proteinExistence type="predicted"/>
<evidence type="ECO:0000313" key="1">
    <source>
        <dbReference type="EMBL" id="KKL25375.1"/>
    </source>
</evidence>
<evidence type="ECO:0008006" key="2">
    <source>
        <dbReference type="Google" id="ProtNLM"/>
    </source>
</evidence>
<dbReference type="InterPro" id="IPR013321">
    <property type="entry name" value="Arc_rbn_hlx_hlx"/>
</dbReference>
<dbReference type="Gene3D" id="1.10.1220.10">
    <property type="entry name" value="Met repressor-like"/>
    <property type="match status" value="1"/>
</dbReference>